<dbReference type="InterPro" id="IPR011993">
    <property type="entry name" value="PH-like_dom_sf"/>
</dbReference>
<dbReference type="Proteomes" id="UP001189429">
    <property type="component" value="Unassembled WGS sequence"/>
</dbReference>
<dbReference type="SUPFAM" id="SSF50729">
    <property type="entry name" value="PH domain-like"/>
    <property type="match status" value="2"/>
</dbReference>
<feature type="compositionally biased region" description="Low complexity" evidence="1">
    <location>
        <begin position="437"/>
        <end position="453"/>
    </location>
</feature>
<keyword evidence="4" id="KW-1185">Reference proteome</keyword>
<organism evidence="3 4">
    <name type="scientific">Prorocentrum cordatum</name>
    <dbReference type="NCBI Taxonomy" id="2364126"/>
    <lineage>
        <taxon>Eukaryota</taxon>
        <taxon>Sar</taxon>
        <taxon>Alveolata</taxon>
        <taxon>Dinophyceae</taxon>
        <taxon>Prorocentrales</taxon>
        <taxon>Prorocentraceae</taxon>
        <taxon>Prorocentrum</taxon>
    </lineage>
</organism>
<sequence length="453" mass="50367">MAGVLCEGNLRVQTGSRAEERTEHSSGGSRASEESRHLLRRPSHSHVPPRSPPRSCMFRWLLLSSRYVVLFHNCLKYYTVHADYLASPEAERGCIVLSDIVCFDATDENIVLHLSRKKKTLGSSLPAGLRHWASALEKAGVQNNSRIVRRLFDRDAHLESPVSEFERTASPQRTHAASNKVDVEATKTVMCQGTLTFVGHEKALERHIVLFRKHIEYYNNAGEFERGDPPRGFYRLASIDSVDGEDQRFKLHFQNPRRCVELLASSARDAEAWLRLLRLLLHPKCRVSLFRGQSAVLLQPQLEERPVLEGTVQVVTKGRAEPHRLVCFLDRLEFFHTGRDATEAPAPRETTIWPEQVLEVVVLQDGFRFDLDSGTLTLRLDGHADLCRWARQLRAMFADPARASASPASGRPRALSADPGPLPGVAASLPASPPGRPRAAPAGPCRASASAPA</sequence>
<feature type="non-terminal residue" evidence="3">
    <location>
        <position position="453"/>
    </location>
</feature>
<dbReference type="CDD" id="cd00821">
    <property type="entry name" value="PH"/>
    <property type="match status" value="1"/>
</dbReference>
<evidence type="ECO:0000313" key="3">
    <source>
        <dbReference type="EMBL" id="CAK0852208.1"/>
    </source>
</evidence>
<feature type="region of interest" description="Disordered" evidence="1">
    <location>
        <begin position="14"/>
        <end position="52"/>
    </location>
</feature>
<dbReference type="EMBL" id="CAUYUJ010015301">
    <property type="protein sequence ID" value="CAK0852208.1"/>
    <property type="molecule type" value="Genomic_DNA"/>
</dbReference>
<evidence type="ECO:0000256" key="1">
    <source>
        <dbReference type="SAM" id="MobiDB-lite"/>
    </source>
</evidence>
<gene>
    <name evidence="3" type="ORF">PCOR1329_LOCUS44132</name>
</gene>
<accession>A0ABN9U0J7</accession>
<evidence type="ECO:0000313" key="4">
    <source>
        <dbReference type="Proteomes" id="UP001189429"/>
    </source>
</evidence>
<evidence type="ECO:0000259" key="2">
    <source>
        <dbReference type="PROSITE" id="PS50003"/>
    </source>
</evidence>
<proteinExistence type="predicted"/>
<name>A0ABN9U0J7_9DINO</name>
<dbReference type="PROSITE" id="PS50003">
    <property type="entry name" value="PH_DOMAIN"/>
    <property type="match status" value="1"/>
</dbReference>
<feature type="region of interest" description="Disordered" evidence="1">
    <location>
        <begin position="402"/>
        <end position="453"/>
    </location>
</feature>
<feature type="domain" description="PH" evidence="2">
    <location>
        <begin position="188"/>
        <end position="282"/>
    </location>
</feature>
<dbReference type="Gene3D" id="2.30.29.30">
    <property type="entry name" value="Pleckstrin-homology domain (PH domain)/Phosphotyrosine-binding domain (PTB)"/>
    <property type="match status" value="1"/>
</dbReference>
<dbReference type="SMART" id="SM00233">
    <property type="entry name" value="PH"/>
    <property type="match status" value="3"/>
</dbReference>
<feature type="compositionally biased region" description="Low complexity" evidence="1">
    <location>
        <begin position="402"/>
        <end position="417"/>
    </location>
</feature>
<dbReference type="InterPro" id="IPR001849">
    <property type="entry name" value="PH_domain"/>
</dbReference>
<comment type="caution">
    <text evidence="3">The sequence shown here is derived from an EMBL/GenBank/DDBJ whole genome shotgun (WGS) entry which is preliminary data.</text>
</comment>
<reference evidence="3" key="1">
    <citation type="submission" date="2023-10" db="EMBL/GenBank/DDBJ databases">
        <authorList>
            <person name="Chen Y."/>
            <person name="Shah S."/>
            <person name="Dougan E. K."/>
            <person name="Thang M."/>
            <person name="Chan C."/>
        </authorList>
    </citation>
    <scope>NUCLEOTIDE SEQUENCE [LARGE SCALE GENOMIC DNA]</scope>
</reference>
<protein>
    <recommendedName>
        <fullName evidence="2">PH domain-containing protein</fullName>
    </recommendedName>
</protein>